<dbReference type="Proteomes" id="UP000034380">
    <property type="component" value="Unassembled WGS sequence"/>
</dbReference>
<accession>A0A0G0WJ84</accession>
<comment type="caution">
    <text evidence="1">The sequence shown here is derived from an EMBL/GenBank/DDBJ whole genome shotgun (WGS) entry which is preliminary data.</text>
</comment>
<dbReference type="EMBL" id="LCBQ01000027">
    <property type="protein sequence ID" value="KKS12954.1"/>
    <property type="molecule type" value="Genomic_DNA"/>
</dbReference>
<name>A0A0G0WJ84_9BACT</name>
<dbReference type="AlphaFoldDB" id="A0A0G0WJ84"/>
<organism evidence="1 2">
    <name type="scientific">Candidatus Yanofskybacteria bacterium GW2011_GWA1_41_6</name>
    <dbReference type="NCBI Taxonomy" id="1619020"/>
    <lineage>
        <taxon>Bacteria</taxon>
        <taxon>Candidatus Yanofskyibacteriota</taxon>
    </lineage>
</organism>
<protein>
    <submittedName>
        <fullName evidence="1">Uncharacterized protein</fullName>
    </submittedName>
</protein>
<sequence length="48" mass="5238">MNLLPKKPATPSPGIASNFFALAPPHLNSSHNLYACYGAYFFEILLIS</sequence>
<gene>
    <name evidence="1" type="ORF">UU70_C0027G0003</name>
</gene>
<reference evidence="1 2" key="1">
    <citation type="journal article" date="2015" name="Nature">
        <title>rRNA introns, odd ribosomes, and small enigmatic genomes across a large radiation of phyla.</title>
        <authorList>
            <person name="Brown C.T."/>
            <person name="Hug L.A."/>
            <person name="Thomas B.C."/>
            <person name="Sharon I."/>
            <person name="Castelle C.J."/>
            <person name="Singh A."/>
            <person name="Wilkins M.J."/>
            <person name="Williams K.H."/>
            <person name="Banfield J.F."/>
        </authorList>
    </citation>
    <scope>NUCLEOTIDE SEQUENCE [LARGE SCALE GENOMIC DNA]</scope>
</reference>
<proteinExistence type="predicted"/>
<evidence type="ECO:0000313" key="1">
    <source>
        <dbReference type="EMBL" id="KKS12954.1"/>
    </source>
</evidence>
<evidence type="ECO:0000313" key="2">
    <source>
        <dbReference type="Proteomes" id="UP000034380"/>
    </source>
</evidence>